<feature type="modified residue" description="2',4',5'-topaquinone" evidence="7">
    <location>
        <position position="486"/>
    </location>
</feature>
<dbReference type="InterPro" id="IPR015800">
    <property type="entry name" value="Cu_amine_oxidase_N2"/>
</dbReference>
<feature type="compositionally biased region" description="Basic and acidic residues" evidence="9">
    <location>
        <begin position="43"/>
        <end position="62"/>
    </location>
</feature>
<evidence type="ECO:0000256" key="9">
    <source>
        <dbReference type="SAM" id="MobiDB-lite"/>
    </source>
</evidence>
<feature type="domain" description="Copper amine oxidase catalytic" evidence="11">
    <location>
        <begin position="326"/>
        <end position="734"/>
    </location>
</feature>
<dbReference type="SUPFAM" id="SSF49998">
    <property type="entry name" value="Amine oxidase catalytic domain"/>
    <property type="match status" value="1"/>
</dbReference>
<evidence type="ECO:0000256" key="1">
    <source>
        <dbReference type="ARBA" id="ARBA00007983"/>
    </source>
</evidence>
<dbReference type="GO" id="GO:0009308">
    <property type="term" value="P:amine metabolic process"/>
    <property type="evidence" value="ECO:0007669"/>
    <property type="project" value="UniProtKB-UniRule"/>
</dbReference>
<evidence type="ECO:0000259" key="11">
    <source>
        <dbReference type="Pfam" id="PF01179"/>
    </source>
</evidence>
<dbReference type="Gene3D" id="2.70.98.20">
    <property type="entry name" value="Copper amine oxidase, catalytic domain"/>
    <property type="match status" value="1"/>
</dbReference>
<feature type="active site" description="Schiff-base intermediate with substrate; via topaquinone" evidence="6">
    <location>
        <position position="486"/>
    </location>
</feature>
<comment type="cofactor">
    <cofactor evidence="8">
        <name>Cu cation</name>
        <dbReference type="ChEBI" id="CHEBI:23378"/>
    </cofactor>
    <text evidence="8">Contains 1 topaquinone per subunit.</text>
</comment>
<dbReference type="InterPro" id="IPR049948">
    <property type="entry name" value="Cu_Am_ox_TPQ-bd"/>
</dbReference>
<dbReference type="STRING" id="6573.A0A210Q6W1"/>
<dbReference type="FunFam" id="2.70.98.20:FF:000002">
    <property type="entry name" value="Amine oxidase"/>
    <property type="match status" value="1"/>
</dbReference>
<evidence type="ECO:0000256" key="5">
    <source>
        <dbReference type="ARBA" id="ARBA00023008"/>
    </source>
</evidence>
<dbReference type="InterPro" id="IPR036460">
    <property type="entry name" value="Cu_amine_oxidase_C_sf"/>
</dbReference>
<dbReference type="InterPro" id="IPR049947">
    <property type="entry name" value="Cu_Am_Ox_Cu-bd"/>
</dbReference>
<keyword evidence="14" id="KW-1185">Reference proteome</keyword>
<dbReference type="PRINTS" id="PR00766">
    <property type="entry name" value="CUDAOXIDASE"/>
</dbReference>
<gene>
    <name evidence="13" type="ORF">KP79_PYT15092</name>
</gene>
<keyword evidence="10" id="KW-0812">Transmembrane</keyword>
<comment type="caution">
    <text evidence="13">The sequence shown here is derived from an EMBL/GenBank/DDBJ whole genome shotgun (WGS) entry which is preliminary data.</text>
</comment>
<reference evidence="13 14" key="1">
    <citation type="journal article" date="2017" name="Nat. Ecol. Evol.">
        <title>Scallop genome provides insights into evolution of bilaterian karyotype and development.</title>
        <authorList>
            <person name="Wang S."/>
            <person name="Zhang J."/>
            <person name="Jiao W."/>
            <person name="Li J."/>
            <person name="Xun X."/>
            <person name="Sun Y."/>
            <person name="Guo X."/>
            <person name="Huan P."/>
            <person name="Dong B."/>
            <person name="Zhang L."/>
            <person name="Hu X."/>
            <person name="Sun X."/>
            <person name="Wang J."/>
            <person name="Zhao C."/>
            <person name="Wang Y."/>
            <person name="Wang D."/>
            <person name="Huang X."/>
            <person name="Wang R."/>
            <person name="Lv J."/>
            <person name="Li Y."/>
            <person name="Zhang Z."/>
            <person name="Liu B."/>
            <person name="Lu W."/>
            <person name="Hui Y."/>
            <person name="Liang J."/>
            <person name="Zhou Z."/>
            <person name="Hou R."/>
            <person name="Li X."/>
            <person name="Liu Y."/>
            <person name="Li H."/>
            <person name="Ning X."/>
            <person name="Lin Y."/>
            <person name="Zhao L."/>
            <person name="Xing Q."/>
            <person name="Dou J."/>
            <person name="Li Y."/>
            <person name="Mao J."/>
            <person name="Guo H."/>
            <person name="Dou H."/>
            <person name="Li T."/>
            <person name="Mu C."/>
            <person name="Jiang W."/>
            <person name="Fu Q."/>
            <person name="Fu X."/>
            <person name="Miao Y."/>
            <person name="Liu J."/>
            <person name="Yu Q."/>
            <person name="Li R."/>
            <person name="Liao H."/>
            <person name="Li X."/>
            <person name="Kong Y."/>
            <person name="Jiang Z."/>
            <person name="Chourrout D."/>
            <person name="Li R."/>
            <person name="Bao Z."/>
        </authorList>
    </citation>
    <scope>NUCLEOTIDE SEQUENCE [LARGE SCALE GENOMIC DNA]</scope>
    <source>
        <strain evidence="13 14">PY_sf001</strain>
    </source>
</reference>
<keyword evidence="10" id="KW-1133">Transmembrane helix</keyword>
<evidence type="ECO:0000313" key="14">
    <source>
        <dbReference type="Proteomes" id="UP000242188"/>
    </source>
</evidence>
<dbReference type="Proteomes" id="UP000242188">
    <property type="component" value="Unassembled WGS sequence"/>
</dbReference>
<keyword evidence="2 8" id="KW-0479">Metal-binding</keyword>
<evidence type="ECO:0000256" key="10">
    <source>
        <dbReference type="SAM" id="Phobius"/>
    </source>
</evidence>
<dbReference type="InterPro" id="IPR000269">
    <property type="entry name" value="Cu_amine_oxidase"/>
</dbReference>
<feature type="transmembrane region" description="Helical" evidence="10">
    <location>
        <begin position="16"/>
        <end position="36"/>
    </location>
</feature>
<dbReference type="PANTHER" id="PTHR10638">
    <property type="entry name" value="COPPER AMINE OXIDASE"/>
    <property type="match status" value="1"/>
</dbReference>
<dbReference type="Pfam" id="PF01179">
    <property type="entry name" value="Cu_amine_oxid"/>
    <property type="match status" value="1"/>
</dbReference>
<evidence type="ECO:0000256" key="3">
    <source>
        <dbReference type="ARBA" id="ARBA00022772"/>
    </source>
</evidence>
<dbReference type="GO" id="GO:0008131">
    <property type="term" value="F:primary methylamine oxidase activity"/>
    <property type="evidence" value="ECO:0007669"/>
    <property type="project" value="InterPro"/>
</dbReference>
<dbReference type="PROSITE" id="PS01164">
    <property type="entry name" value="COPPER_AMINE_OXID_1"/>
    <property type="match status" value="1"/>
</dbReference>
<dbReference type="GO" id="GO:0005507">
    <property type="term" value="F:copper ion binding"/>
    <property type="evidence" value="ECO:0007669"/>
    <property type="project" value="InterPro"/>
</dbReference>
<dbReference type="OrthoDB" id="5379943at2759"/>
<feature type="domain" description="Copper amine oxidase N2-terminal" evidence="12">
    <location>
        <begin position="78"/>
        <end position="161"/>
    </location>
</feature>
<dbReference type="PANTHER" id="PTHR10638:SF20">
    <property type="entry name" value="AMINE OXIDASE"/>
    <property type="match status" value="1"/>
</dbReference>
<organism evidence="13 14">
    <name type="scientific">Mizuhopecten yessoensis</name>
    <name type="common">Japanese scallop</name>
    <name type="synonym">Patinopecten yessoensis</name>
    <dbReference type="NCBI Taxonomy" id="6573"/>
    <lineage>
        <taxon>Eukaryota</taxon>
        <taxon>Metazoa</taxon>
        <taxon>Spiralia</taxon>
        <taxon>Lophotrochozoa</taxon>
        <taxon>Mollusca</taxon>
        <taxon>Bivalvia</taxon>
        <taxon>Autobranchia</taxon>
        <taxon>Pteriomorphia</taxon>
        <taxon>Pectinida</taxon>
        <taxon>Pectinoidea</taxon>
        <taxon>Pectinidae</taxon>
        <taxon>Mizuhopecten</taxon>
    </lineage>
</organism>
<dbReference type="GO" id="GO:0005886">
    <property type="term" value="C:plasma membrane"/>
    <property type="evidence" value="ECO:0007669"/>
    <property type="project" value="TreeGrafter"/>
</dbReference>
<dbReference type="GO" id="GO:0048038">
    <property type="term" value="F:quinone binding"/>
    <property type="evidence" value="ECO:0007669"/>
    <property type="project" value="InterPro"/>
</dbReference>
<feature type="active site" description="Proton acceptor" evidence="6">
    <location>
        <position position="398"/>
    </location>
</feature>
<dbReference type="EMBL" id="NEDP02004772">
    <property type="protein sequence ID" value="OWF44474.1"/>
    <property type="molecule type" value="Genomic_DNA"/>
</dbReference>
<evidence type="ECO:0000313" key="13">
    <source>
        <dbReference type="EMBL" id="OWF44474.1"/>
    </source>
</evidence>
<dbReference type="AlphaFoldDB" id="A0A210Q6W1"/>
<evidence type="ECO:0000256" key="6">
    <source>
        <dbReference type="PIRSR" id="PIRSR600269-50"/>
    </source>
</evidence>
<dbReference type="InterPro" id="IPR015798">
    <property type="entry name" value="Cu_amine_oxidase_C"/>
</dbReference>
<accession>A0A210Q6W1</accession>
<name>A0A210Q6W1_MIZYE</name>
<dbReference type="EC" id="1.4.3.-" evidence="8"/>
<dbReference type="Gene3D" id="3.10.450.40">
    <property type="match status" value="2"/>
</dbReference>
<keyword evidence="3 6" id="KW-0801">TPQ</keyword>
<keyword evidence="5 8" id="KW-0186">Copper</keyword>
<dbReference type="SUPFAM" id="SSF54416">
    <property type="entry name" value="Amine oxidase N-terminal region"/>
    <property type="match status" value="2"/>
</dbReference>
<protein>
    <recommendedName>
        <fullName evidence="8">Amine oxidase</fullName>
        <ecNumber evidence="8">1.4.3.-</ecNumber>
    </recommendedName>
</protein>
<keyword evidence="4 8" id="KW-0560">Oxidoreductase</keyword>
<feature type="region of interest" description="Disordered" evidence="9">
    <location>
        <begin position="43"/>
        <end position="65"/>
    </location>
</feature>
<comment type="PTM">
    <text evidence="7 8">Topaquinone (TPQ) is generated by copper-dependent autoxidation of a specific tyrosyl residue.</text>
</comment>
<comment type="similarity">
    <text evidence="1 8">Belongs to the copper/topaquinone oxidase family.</text>
</comment>
<proteinExistence type="inferred from homology"/>
<dbReference type="InterPro" id="IPR016182">
    <property type="entry name" value="Cu_amine_oxidase_N-reg"/>
</dbReference>
<evidence type="ECO:0000259" key="12">
    <source>
        <dbReference type="Pfam" id="PF02727"/>
    </source>
</evidence>
<keyword evidence="10" id="KW-0472">Membrane</keyword>
<evidence type="ECO:0000256" key="4">
    <source>
        <dbReference type="ARBA" id="ARBA00023002"/>
    </source>
</evidence>
<evidence type="ECO:0000256" key="8">
    <source>
        <dbReference type="RuleBase" id="RU000672"/>
    </source>
</evidence>
<dbReference type="Pfam" id="PF02727">
    <property type="entry name" value="Cu_amine_oxidN2"/>
    <property type="match status" value="1"/>
</dbReference>
<evidence type="ECO:0000256" key="7">
    <source>
        <dbReference type="PIRSR" id="PIRSR600269-51"/>
    </source>
</evidence>
<evidence type="ECO:0000256" key="2">
    <source>
        <dbReference type="ARBA" id="ARBA00022723"/>
    </source>
</evidence>
<dbReference type="PROSITE" id="PS01165">
    <property type="entry name" value="COPPER_AMINE_OXID_2"/>
    <property type="match status" value="1"/>
</dbReference>
<sequence length="793" mass="90868">MIGEKGEIDRANRWRCLALFLLLTSLIFLAVIIYMATEIQKDNKTPEHDRPYPEHGKVKLGEPSEPSVFHDLTTAEIRGLVSYLTQEESLNITRPPSNTINTNYRYLAELYLPNKAAVLEHLDRGGQQPAREAIVTIFRGAKNPPDAIERLVGPLPNPTYIKEVPGRPSSVPFILRPINMPEYDKAASFAKQEIDTKLRDHIRAFYGAALTDCGSECLILTYFSSMSPKVSGEQTRKFWFWLSRDKENYLLNNLDFSVLVNTANSDFALEKVWFRGSTYDGIDDFKSRVFLNSTQTSWPDPNHDTSFSMAEKRGKPFWDEPLRNPAQVEPDGKRYNVNYNQVTYMRWQFDFRMSSAYGPQVYDIRYDGQRIIYEIGLQEMCVFYSANNPAQMFADFFDSSDLIGPKASPLVPGVDCPSHATFIDASFLTETSDEPFTTRNVFCVFELNTGDPHRRHFNYEPLTQTSYEGMESILLVFRTILTVMNYDYIIDFRFFQNSALEVRVVSTGFISTSYYRPEETPYGYRLNDYIVGSLHHHLIHFKVDLDVLGTSNRFATLDIEPESVDNTWSKINGEKYHQTKFSQNVKPDEMSAAYKYDFNSPKYLTFYNNASTNKYGVHRSYRVLPRGMTKSLLAEGFGNEPSASWSRYQMAVTRRKETEPFSSSQYAALDTTDPVVKFQDFLDDNESILDEDLVAWLTVGMHHIPHTEDLPVTPTPGMDVGFLLLPFNYFSEDAGVASRNAIRIEPHDRKNSGAGLKVERYGVKQDFSCRSTDNSFWDDIARDSTILFESDDT</sequence>